<dbReference type="InterPro" id="IPR044888">
    <property type="entry name" value="Mediatior_Med7_sf"/>
</dbReference>
<dbReference type="PANTHER" id="PTHR21428:SF11">
    <property type="entry name" value="MEDIATOR OF RNA POLYMERASE II TRANSCRIPTION SUBUNIT 7"/>
    <property type="match status" value="1"/>
</dbReference>
<evidence type="ECO:0000256" key="6">
    <source>
        <dbReference type="ARBA" id="ARBA00023159"/>
    </source>
</evidence>
<evidence type="ECO:0000256" key="9">
    <source>
        <dbReference type="ARBA" id="ARBA00025687"/>
    </source>
</evidence>
<keyword evidence="5 10" id="KW-0805">Transcription regulation</keyword>
<dbReference type="AlphaFoldDB" id="A0A6A5ZF86"/>
<dbReference type="PANTHER" id="PTHR21428">
    <property type="entry name" value="MEDIATOR OF RNA POLYMERASE II TRANSCRIPTION SUBUNIT 7"/>
    <property type="match status" value="1"/>
</dbReference>
<feature type="compositionally biased region" description="Low complexity" evidence="11">
    <location>
        <begin position="1"/>
        <end position="13"/>
    </location>
</feature>
<evidence type="ECO:0000256" key="7">
    <source>
        <dbReference type="ARBA" id="ARBA00023163"/>
    </source>
</evidence>
<organism evidence="12 13">
    <name type="scientific">Lophiotrema nucula</name>
    <dbReference type="NCBI Taxonomy" id="690887"/>
    <lineage>
        <taxon>Eukaryota</taxon>
        <taxon>Fungi</taxon>
        <taxon>Dikarya</taxon>
        <taxon>Ascomycota</taxon>
        <taxon>Pezizomycotina</taxon>
        <taxon>Dothideomycetes</taxon>
        <taxon>Pleosporomycetidae</taxon>
        <taxon>Pleosporales</taxon>
        <taxon>Lophiotremataceae</taxon>
        <taxon>Lophiotrema</taxon>
    </lineage>
</organism>
<evidence type="ECO:0000256" key="3">
    <source>
        <dbReference type="ARBA" id="ARBA00011837"/>
    </source>
</evidence>
<name>A0A6A5ZF86_9PLEO</name>
<dbReference type="Proteomes" id="UP000799770">
    <property type="component" value="Unassembled WGS sequence"/>
</dbReference>
<dbReference type="OrthoDB" id="10253553at2759"/>
<dbReference type="InterPro" id="IPR037212">
    <property type="entry name" value="Med7/Med21-like"/>
</dbReference>
<evidence type="ECO:0000256" key="5">
    <source>
        <dbReference type="ARBA" id="ARBA00023015"/>
    </source>
</evidence>
<keyword evidence="7 10" id="KW-0804">Transcription</keyword>
<dbReference type="InterPro" id="IPR009244">
    <property type="entry name" value="Mediatior_Med7"/>
</dbReference>
<evidence type="ECO:0000313" key="13">
    <source>
        <dbReference type="Proteomes" id="UP000799770"/>
    </source>
</evidence>
<dbReference type="Pfam" id="PF05983">
    <property type="entry name" value="Med7"/>
    <property type="match status" value="1"/>
</dbReference>
<evidence type="ECO:0000256" key="4">
    <source>
        <dbReference type="ARBA" id="ARBA00020631"/>
    </source>
</evidence>
<evidence type="ECO:0000256" key="1">
    <source>
        <dbReference type="ARBA" id="ARBA00004123"/>
    </source>
</evidence>
<proteinExistence type="inferred from homology"/>
<dbReference type="GO" id="GO:0003712">
    <property type="term" value="F:transcription coregulator activity"/>
    <property type="evidence" value="ECO:0007669"/>
    <property type="project" value="InterPro"/>
</dbReference>
<protein>
    <recommendedName>
        <fullName evidence="4 10">Mediator of RNA polymerase II transcription subunit 7</fullName>
    </recommendedName>
</protein>
<feature type="region of interest" description="Disordered" evidence="11">
    <location>
        <begin position="1"/>
        <end position="27"/>
    </location>
</feature>
<dbReference type="GO" id="GO:0070847">
    <property type="term" value="C:core mediator complex"/>
    <property type="evidence" value="ECO:0007669"/>
    <property type="project" value="TreeGrafter"/>
</dbReference>
<feature type="compositionally biased region" description="Pro residues" evidence="11">
    <location>
        <begin position="116"/>
        <end position="125"/>
    </location>
</feature>
<sequence>MAEQQIQQQQQQQQREEDTLPLSALPVPPPFYKAFTSANISKLKDFKSHHGIEEPAGGLPLQLTPDQLLQLPAELRYLVPPEPPRGDEEFRVFNEVTQENGKPPTLKDWDYEQLYPSPPSPPPGADPSIRSDWTLDSRKYLKDLVRSALFAFLELLAITARNPTHPDKDEKLAHIATIIANMHALINEYRPHQARETLIRMMEEQLGRKRKEVEGIRKMKEKVAETLAEFSKNAPRVEKSLGPEEAEALAAEEKRIDGQRQMWAAMDEILGH</sequence>
<comment type="similarity">
    <text evidence="2 10">Belongs to the Mediator complex subunit 7 family.</text>
</comment>
<comment type="function">
    <text evidence="9">Component of the Mediator complex, a coactivator involved in the regulated transcription of nearly all RNA polymerase II-dependent genes. Mediator functions as a bridge to convey information from gene-specific regulatory proteins to the basal RNA polymerase II transcription machinery. Mediator is recruited to promoters by direct interactions with regulatory proteins and serves as a scaffold for the assembly of a functional preinitiation complex with RNA polymerase II and the general transcription factors.</text>
</comment>
<evidence type="ECO:0000256" key="10">
    <source>
        <dbReference type="RuleBase" id="RU364060"/>
    </source>
</evidence>
<comment type="subunit">
    <text evidence="3 10">Component of the Mediator complex.</text>
</comment>
<keyword evidence="13" id="KW-1185">Reference proteome</keyword>
<dbReference type="EMBL" id="ML977319">
    <property type="protein sequence ID" value="KAF2117008.1"/>
    <property type="molecule type" value="Genomic_DNA"/>
</dbReference>
<dbReference type="Gene3D" id="6.10.140.200">
    <property type="match status" value="1"/>
</dbReference>
<evidence type="ECO:0000256" key="2">
    <source>
        <dbReference type="ARBA" id="ARBA00009994"/>
    </source>
</evidence>
<dbReference type="SUPFAM" id="SSF140718">
    <property type="entry name" value="Mediator hinge subcomplex-like"/>
    <property type="match status" value="1"/>
</dbReference>
<comment type="subcellular location">
    <subcellularLocation>
        <location evidence="1 10">Nucleus</location>
    </subcellularLocation>
</comment>
<dbReference type="GO" id="GO:0016592">
    <property type="term" value="C:mediator complex"/>
    <property type="evidence" value="ECO:0007669"/>
    <property type="project" value="InterPro"/>
</dbReference>
<evidence type="ECO:0000256" key="11">
    <source>
        <dbReference type="SAM" id="MobiDB-lite"/>
    </source>
</evidence>
<evidence type="ECO:0000313" key="12">
    <source>
        <dbReference type="EMBL" id="KAF2117008.1"/>
    </source>
</evidence>
<dbReference type="GO" id="GO:0006357">
    <property type="term" value="P:regulation of transcription by RNA polymerase II"/>
    <property type="evidence" value="ECO:0007669"/>
    <property type="project" value="InterPro"/>
</dbReference>
<dbReference type="Gene3D" id="6.10.140.1520">
    <property type="match status" value="1"/>
</dbReference>
<feature type="region of interest" description="Disordered" evidence="11">
    <location>
        <begin position="97"/>
        <end position="130"/>
    </location>
</feature>
<evidence type="ECO:0000256" key="8">
    <source>
        <dbReference type="ARBA" id="ARBA00023242"/>
    </source>
</evidence>
<keyword evidence="8 10" id="KW-0539">Nucleus</keyword>
<accession>A0A6A5ZF86</accession>
<gene>
    <name evidence="12" type="ORF">BDV96DRAFT_597956</name>
</gene>
<keyword evidence="6 10" id="KW-0010">Activator</keyword>
<reference evidence="12" key="1">
    <citation type="journal article" date="2020" name="Stud. Mycol.">
        <title>101 Dothideomycetes genomes: a test case for predicting lifestyles and emergence of pathogens.</title>
        <authorList>
            <person name="Haridas S."/>
            <person name="Albert R."/>
            <person name="Binder M."/>
            <person name="Bloem J."/>
            <person name="Labutti K."/>
            <person name="Salamov A."/>
            <person name="Andreopoulos B."/>
            <person name="Baker S."/>
            <person name="Barry K."/>
            <person name="Bills G."/>
            <person name="Bluhm B."/>
            <person name="Cannon C."/>
            <person name="Castanera R."/>
            <person name="Culley D."/>
            <person name="Daum C."/>
            <person name="Ezra D."/>
            <person name="Gonzalez J."/>
            <person name="Henrissat B."/>
            <person name="Kuo A."/>
            <person name="Liang C."/>
            <person name="Lipzen A."/>
            <person name="Lutzoni F."/>
            <person name="Magnuson J."/>
            <person name="Mondo S."/>
            <person name="Nolan M."/>
            <person name="Ohm R."/>
            <person name="Pangilinan J."/>
            <person name="Park H.-J."/>
            <person name="Ramirez L."/>
            <person name="Alfaro M."/>
            <person name="Sun H."/>
            <person name="Tritt A."/>
            <person name="Yoshinaga Y."/>
            <person name="Zwiers L.-H."/>
            <person name="Turgeon B."/>
            <person name="Goodwin S."/>
            <person name="Spatafora J."/>
            <person name="Crous P."/>
            <person name="Grigoriev I."/>
        </authorList>
    </citation>
    <scope>NUCLEOTIDE SEQUENCE</scope>
    <source>
        <strain evidence="12">CBS 627.86</strain>
    </source>
</reference>